<keyword evidence="2" id="KW-1185">Reference proteome</keyword>
<protein>
    <submittedName>
        <fullName evidence="1">Uncharacterized protein</fullName>
    </submittedName>
</protein>
<dbReference type="Proteomes" id="UP000197290">
    <property type="component" value="Unassembled WGS sequence"/>
</dbReference>
<dbReference type="EMBL" id="NBBI01000005">
    <property type="protein sequence ID" value="OWK28864.1"/>
    <property type="molecule type" value="Genomic_DNA"/>
</dbReference>
<proteinExistence type="predicted"/>
<reference evidence="1 2" key="1">
    <citation type="submission" date="2017-03" db="EMBL/GenBank/DDBJ databases">
        <title>Genome sequence of Sphingomonas dokdonensis DSM 21029.</title>
        <authorList>
            <person name="Poehlein A."/>
            <person name="Wuebbeler J.H."/>
            <person name="Steinbuechel A."/>
            <person name="Daniel R."/>
        </authorList>
    </citation>
    <scope>NUCLEOTIDE SEQUENCE [LARGE SCALE GENOMIC DNA]</scope>
    <source>
        <strain evidence="1 2">DSM 21029</strain>
    </source>
</reference>
<organism evidence="1 2">
    <name type="scientific">Sphingomonas dokdonensis</name>
    <dbReference type="NCBI Taxonomy" id="344880"/>
    <lineage>
        <taxon>Bacteria</taxon>
        <taxon>Pseudomonadati</taxon>
        <taxon>Pseudomonadota</taxon>
        <taxon>Alphaproteobacteria</taxon>
        <taxon>Sphingomonadales</taxon>
        <taxon>Sphingomonadaceae</taxon>
        <taxon>Sphingomonas</taxon>
    </lineage>
</organism>
<sequence length="58" mass="5950">MRASAVGSPVTNNRFSRAVSPAIRRTAPRDTPKVLATRAINAAFAAPSTGGALTRAAK</sequence>
<evidence type="ECO:0000313" key="2">
    <source>
        <dbReference type="Proteomes" id="UP000197290"/>
    </source>
</evidence>
<name>A0A245ZGK6_9SPHN</name>
<accession>A0A245ZGK6</accession>
<gene>
    <name evidence="1" type="ORF">SPDO_27000</name>
</gene>
<dbReference type="AlphaFoldDB" id="A0A245ZGK6"/>
<evidence type="ECO:0000313" key="1">
    <source>
        <dbReference type="EMBL" id="OWK28864.1"/>
    </source>
</evidence>
<comment type="caution">
    <text evidence="1">The sequence shown here is derived from an EMBL/GenBank/DDBJ whole genome shotgun (WGS) entry which is preliminary data.</text>
</comment>